<name>A0A4D7BF82_9HYPH</name>
<dbReference type="KEGG" id="pstg:E8M01_07715"/>
<keyword evidence="1" id="KW-0472">Membrane</keyword>
<dbReference type="InterPro" id="IPR006665">
    <property type="entry name" value="OmpA-like"/>
</dbReference>
<dbReference type="OrthoDB" id="9792021at2"/>
<feature type="domain" description="OmpA-like" evidence="3">
    <location>
        <begin position="174"/>
        <end position="294"/>
    </location>
</feature>
<keyword evidence="5" id="KW-1185">Reference proteome</keyword>
<dbReference type="EMBL" id="CP039690">
    <property type="protein sequence ID" value="QCI69093.1"/>
    <property type="molecule type" value="Genomic_DNA"/>
</dbReference>
<feature type="compositionally biased region" description="Basic and acidic residues" evidence="2">
    <location>
        <begin position="8"/>
        <end position="20"/>
    </location>
</feature>
<dbReference type="PANTHER" id="PTHR30329:SF21">
    <property type="entry name" value="LIPOPROTEIN YIAD-RELATED"/>
    <property type="match status" value="1"/>
</dbReference>
<proteinExistence type="predicted"/>
<dbReference type="PROSITE" id="PS51123">
    <property type="entry name" value="OMPA_2"/>
    <property type="match status" value="1"/>
</dbReference>
<dbReference type="Pfam" id="PF00691">
    <property type="entry name" value="OmpA"/>
    <property type="match status" value="1"/>
</dbReference>
<protein>
    <submittedName>
        <fullName evidence="4">OmpA family protein</fullName>
    </submittedName>
</protein>
<evidence type="ECO:0000256" key="1">
    <source>
        <dbReference type="PROSITE-ProRule" id="PRU00473"/>
    </source>
</evidence>
<feature type="compositionally biased region" description="Low complexity" evidence="2">
    <location>
        <begin position="298"/>
        <end position="310"/>
    </location>
</feature>
<dbReference type="Proteomes" id="UP000298781">
    <property type="component" value="Chromosome"/>
</dbReference>
<dbReference type="SUPFAM" id="SSF103088">
    <property type="entry name" value="OmpA-like"/>
    <property type="match status" value="1"/>
</dbReference>
<dbReference type="InterPro" id="IPR050330">
    <property type="entry name" value="Bact_OuterMem_StrucFunc"/>
</dbReference>
<evidence type="ECO:0000313" key="4">
    <source>
        <dbReference type="EMBL" id="QCI69093.1"/>
    </source>
</evidence>
<dbReference type="AlphaFoldDB" id="A0A4D7BF82"/>
<feature type="region of interest" description="Disordered" evidence="2">
    <location>
        <begin position="298"/>
        <end position="319"/>
    </location>
</feature>
<dbReference type="Gene3D" id="3.30.1330.60">
    <property type="entry name" value="OmpA-like domain"/>
    <property type="match status" value="1"/>
</dbReference>
<sequence length="319" mass="36143">MRGGGGIDEVRQQRQEHSRDGVMVIQEPGRTIVRDGDGYFMRHDETSRFRDLGGEIRSERRNGEIYSVYDRPGGVQVITVTDEYGQLTRRIRRYPDGREVVLIENSYGRGQQRAFEDQIVVLPPPQMDIPPDRYILDADEADEGQIYETLAAPPVARLPRRYTLDEVRNSPAVRAYTRSVDINTINFATGSWTVTPDQVQRLAALARAINQAVQRNANEVFLIEGHTDAVGSDVDNLSLSDNRAQAVATILTSSFNVPPENLTSQGYGEQYLKVQTQEASRENRRVTVRRITDLLAQQQQQLQQQSQQPQQPQPQQQPQ</sequence>
<feature type="region of interest" description="Disordered" evidence="2">
    <location>
        <begin position="1"/>
        <end position="20"/>
    </location>
</feature>
<organism evidence="4 5">
    <name type="scientific">Phreatobacter stygius</name>
    <dbReference type="NCBI Taxonomy" id="1940610"/>
    <lineage>
        <taxon>Bacteria</taxon>
        <taxon>Pseudomonadati</taxon>
        <taxon>Pseudomonadota</taxon>
        <taxon>Alphaproteobacteria</taxon>
        <taxon>Hyphomicrobiales</taxon>
        <taxon>Phreatobacteraceae</taxon>
        <taxon>Phreatobacter</taxon>
    </lineage>
</organism>
<gene>
    <name evidence="4" type="ORF">E8M01_07715</name>
</gene>
<dbReference type="PANTHER" id="PTHR30329">
    <property type="entry name" value="STATOR ELEMENT OF FLAGELLAR MOTOR COMPLEX"/>
    <property type="match status" value="1"/>
</dbReference>
<dbReference type="GO" id="GO:0016020">
    <property type="term" value="C:membrane"/>
    <property type="evidence" value="ECO:0007669"/>
    <property type="project" value="UniProtKB-UniRule"/>
</dbReference>
<evidence type="ECO:0000313" key="5">
    <source>
        <dbReference type="Proteomes" id="UP000298781"/>
    </source>
</evidence>
<reference evidence="4 5" key="1">
    <citation type="submission" date="2019-04" db="EMBL/GenBank/DDBJ databases">
        <title>Phreatobacter aquaticus sp. nov.</title>
        <authorList>
            <person name="Choi A."/>
        </authorList>
    </citation>
    <scope>NUCLEOTIDE SEQUENCE [LARGE SCALE GENOMIC DNA]</scope>
    <source>
        <strain evidence="4 5">KCTC 52518</strain>
    </source>
</reference>
<dbReference type="CDD" id="cd07185">
    <property type="entry name" value="OmpA_C-like"/>
    <property type="match status" value="1"/>
</dbReference>
<evidence type="ECO:0000259" key="3">
    <source>
        <dbReference type="PROSITE" id="PS51123"/>
    </source>
</evidence>
<dbReference type="InterPro" id="IPR036737">
    <property type="entry name" value="OmpA-like_sf"/>
</dbReference>
<accession>A0A4D7BF82</accession>
<evidence type="ECO:0000256" key="2">
    <source>
        <dbReference type="SAM" id="MobiDB-lite"/>
    </source>
</evidence>